<accession>G3ML17</accession>
<dbReference type="GO" id="GO:0006629">
    <property type="term" value="P:lipid metabolic process"/>
    <property type="evidence" value="ECO:0007669"/>
    <property type="project" value="InterPro"/>
</dbReference>
<dbReference type="GO" id="GO:0008081">
    <property type="term" value="F:phosphoric diester hydrolase activity"/>
    <property type="evidence" value="ECO:0007669"/>
    <property type="project" value="InterPro"/>
</dbReference>
<dbReference type="EMBL" id="JO842568">
    <property type="protein sequence ID" value="AEO34185.1"/>
    <property type="molecule type" value="mRNA"/>
</dbReference>
<dbReference type="SUPFAM" id="SSF51695">
    <property type="entry name" value="PLC-like phosphodiesterases"/>
    <property type="match status" value="1"/>
</dbReference>
<dbReference type="AlphaFoldDB" id="G3ML17"/>
<dbReference type="InterPro" id="IPR051057">
    <property type="entry name" value="PI-PLC_domain"/>
</dbReference>
<dbReference type="Gene3D" id="3.20.20.190">
    <property type="entry name" value="Phosphatidylinositol (PI) phosphodiesterase"/>
    <property type="match status" value="1"/>
</dbReference>
<dbReference type="InterPro" id="IPR017946">
    <property type="entry name" value="PLC-like_Pdiesterase_TIM-brl"/>
</dbReference>
<keyword evidence="2" id="KW-0479">Metal-binding</keyword>
<dbReference type="GO" id="GO:0046872">
    <property type="term" value="F:metal ion binding"/>
    <property type="evidence" value="ECO:0007669"/>
    <property type="project" value="UniProtKB-KW"/>
</dbReference>
<evidence type="ECO:0000256" key="3">
    <source>
        <dbReference type="ARBA" id="ARBA00022842"/>
    </source>
</evidence>
<keyword evidence="3" id="KW-0460">Magnesium</keyword>
<proteinExistence type="evidence at transcript level"/>
<dbReference type="PANTHER" id="PTHR13593">
    <property type="match status" value="1"/>
</dbReference>
<evidence type="ECO:0008006" key="7">
    <source>
        <dbReference type="Google" id="ProtNLM"/>
    </source>
</evidence>
<evidence type="ECO:0000313" key="6">
    <source>
        <dbReference type="EMBL" id="AEO34185.1"/>
    </source>
</evidence>
<evidence type="ECO:0000256" key="5">
    <source>
        <dbReference type="ARBA" id="ARBA00023239"/>
    </source>
</evidence>
<comment type="catalytic activity">
    <reaction evidence="1">
        <text>an N-(acyl)-sphingosylphosphoethanolamine = an N-(acyl)-sphingosyl-1,3-cyclic phosphate + ethanolamine</text>
        <dbReference type="Rhea" id="RHEA:60648"/>
        <dbReference type="ChEBI" id="CHEBI:57603"/>
        <dbReference type="ChEBI" id="CHEBI:143891"/>
        <dbReference type="ChEBI" id="CHEBI:143892"/>
    </reaction>
</comment>
<evidence type="ECO:0000256" key="4">
    <source>
        <dbReference type="ARBA" id="ARBA00023157"/>
    </source>
</evidence>
<evidence type="ECO:0000256" key="1">
    <source>
        <dbReference type="ARBA" id="ARBA00000110"/>
    </source>
</evidence>
<dbReference type="PANTHER" id="PTHR13593:SF103">
    <property type="entry name" value="RE10370P"/>
    <property type="match status" value="1"/>
</dbReference>
<keyword evidence="5" id="KW-0456">Lyase</keyword>
<evidence type="ECO:0000256" key="2">
    <source>
        <dbReference type="ARBA" id="ARBA00022723"/>
    </source>
</evidence>
<dbReference type="GO" id="GO:0016829">
    <property type="term" value="F:lyase activity"/>
    <property type="evidence" value="ECO:0007669"/>
    <property type="project" value="UniProtKB-KW"/>
</dbReference>
<protein>
    <recommendedName>
        <fullName evidence="7">Phosphatidylinositol-specific phospholipase C X domain-containing protein</fullName>
    </recommendedName>
</protein>
<dbReference type="PROSITE" id="PS50007">
    <property type="entry name" value="PIPLC_X_DOMAIN"/>
    <property type="match status" value="1"/>
</dbReference>
<reference evidence="6" key="1">
    <citation type="journal article" date="2011" name="PLoS ONE">
        <title>A deep insight into the sialotranscriptome of the gulf coast tick, Amblyomma maculatum.</title>
        <authorList>
            <person name="Karim S."/>
            <person name="Singh P."/>
            <person name="Ribeiro J.M."/>
        </authorList>
    </citation>
    <scope>NUCLEOTIDE SEQUENCE</scope>
    <source>
        <tissue evidence="6">Salivary gland</tissue>
    </source>
</reference>
<organism evidence="6">
    <name type="scientific">Amblyomma maculatum</name>
    <name type="common">Gulf Coast tick</name>
    <dbReference type="NCBI Taxonomy" id="34609"/>
    <lineage>
        <taxon>Eukaryota</taxon>
        <taxon>Metazoa</taxon>
        <taxon>Ecdysozoa</taxon>
        <taxon>Arthropoda</taxon>
        <taxon>Chelicerata</taxon>
        <taxon>Arachnida</taxon>
        <taxon>Acari</taxon>
        <taxon>Parasitiformes</taxon>
        <taxon>Ixodida</taxon>
        <taxon>Ixodoidea</taxon>
        <taxon>Ixodidae</taxon>
        <taxon>Amblyomminae</taxon>
        <taxon>Amblyomma</taxon>
    </lineage>
</organism>
<keyword evidence="4" id="KW-1015">Disulfide bond</keyword>
<name>G3ML17_AMBMU</name>
<sequence length="433" mass="49849">MGFGLLAIKYGSAEKMTLEVVIVLLAHFLLGSCALEEYPEYGVYLTVSSFTSLVTYGQFEVNWFGIGEERFGTVYVGIIKDGSPERKLLSVWPVTSSEGRHTSSVDAPHFDLATLMKRRCLGYSAALLEKAKGENKYTIRRTSCFAPRPNWMRKHCRALSSLPLNKMLIPGTHNSGMYNLGYAHPHEKLYLYNQDQNIRRQLAYGIRGLDLRVQYYNEDFYVTHDTVRGWVTIRDVLRDVLWFVNATGELVLLDFHRFTTGFGKEHGLKRHEELQALIVEELKDVLLGSYAWRRKFGDIFCNCTKTKRKNGRVIVFYNEVFAPKYVDYLSQGVYQMWPNAQTPRELITYLDREACVGHYLVFGIMAELTASFPKLIVGNRVAAEWINRIVTEYFRKNYKKCRGIIYTDFFLGNNIIKVAIRANLAIAQEHQKA</sequence>